<dbReference type="STRING" id="1612308.SAMN05444581_102153"/>
<feature type="compositionally biased region" description="Basic and acidic residues" evidence="1">
    <location>
        <begin position="18"/>
        <end position="38"/>
    </location>
</feature>
<proteinExistence type="predicted"/>
<evidence type="ECO:0000313" key="4">
    <source>
        <dbReference type="Proteomes" id="UP000198755"/>
    </source>
</evidence>
<reference evidence="3 4" key="1">
    <citation type="submission" date="2016-10" db="EMBL/GenBank/DDBJ databases">
        <authorList>
            <person name="de Groot N.N."/>
        </authorList>
    </citation>
    <scope>NUCLEOTIDE SEQUENCE [LARGE SCALE GENOMIC DNA]</scope>
    <source>
        <strain evidence="3 4">NE2</strain>
    </source>
</reference>
<dbReference type="Proteomes" id="UP000198755">
    <property type="component" value="Unassembled WGS sequence"/>
</dbReference>
<dbReference type="Pfam" id="PF15542">
    <property type="entry name" value="Ntox50"/>
    <property type="match status" value="1"/>
</dbReference>
<feature type="region of interest" description="Disordered" evidence="1">
    <location>
        <begin position="1"/>
        <end position="58"/>
    </location>
</feature>
<keyword evidence="4" id="KW-1185">Reference proteome</keyword>
<organism evidence="3 4">
    <name type="scientific">Methylocapsa palsarum</name>
    <dbReference type="NCBI Taxonomy" id="1612308"/>
    <lineage>
        <taxon>Bacteria</taxon>
        <taxon>Pseudomonadati</taxon>
        <taxon>Pseudomonadota</taxon>
        <taxon>Alphaproteobacteria</taxon>
        <taxon>Hyphomicrobiales</taxon>
        <taxon>Beijerinckiaceae</taxon>
        <taxon>Methylocapsa</taxon>
    </lineage>
</organism>
<evidence type="ECO:0000259" key="2">
    <source>
        <dbReference type="Pfam" id="PF15542"/>
    </source>
</evidence>
<name>A0A1I3WV25_9HYPH</name>
<feature type="domain" description="Bacterial toxin 50" evidence="2">
    <location>
        <begin position="64"/>
        <end position="154"/>
    </location>
</feature>
<evidence type="ECO:0000313" key="3">
    <source>
        <dbReference type="EMBL" id="SFK11103.1"/>
    </source>
</evidence>
<accession>A0A1I3WV25</accession>
<evidence type="ECO:0000256" key="1">
    <source>
        <dbReference type="SAM" id="MobiDB-lite"/>
    </source>
</evidence>
<sequence>MSPGGPHGGDESEDDKLEDFKSKFEEDTPQEDMRHGRPIDPLGPTPVPIGGPRYTAAGNNYSLKQGQQDKHIEGTNNFTEDKSILADPNPQSLLDEFAGRGQPANAIPAGQPGYRERVDFGRIIGQFFDERTKKLFPTSKGIVHYGKNGAHIVPSEP</sequence>
<dbReference type="InterPro" id="IPR029100">
    <property type="entry name" value="Ntox50"/>
</dbReference>
<gene>
    <name evidence="3" type="ORF">SAMN05444581_102153</name>
</gene>
<protein>
    <submittedName>
        <fullName evidence="3">Toxin 50</fullName>
    </submittedName>
</protein>
<dbReference type="AlphaFoldDB" id="A0A1I3WV25"/>
<dbReference type="EMBL" id="FOSN01000002">
    <property type="protein sequence ID" value="SFK11103.1"/>
    <property type="molecule type" value="Genomic_DNA"/>
</dbReference>